<dbReference type="OrthoDB" id="3214072at2"/>
<dbReference type="Pfam" id="PF00440">
    <property type="entry name" value="TetR_N"/>
    <property type="match status" value="1"/>
</dbReference>
<organism evidence="7 8">
    <name type="scientific">Micromonospora arborensis</name>
    <dbReference type="NCBI Taxonomy" id="2116518"/>
    <lineage>
        <taxon>Bacteria</taxon>
        <taxon>Bacillati</taxon>
        <taxon>Actinomycetota</taxon>
        <taxon>Actinomycetes</taxon>
        <taxon>Micromonosporales</taxon>
        <taxon>Micromonosporaceae</taxon>
        <taxon>Micromonospora</taxon>
    </lineage>
</organism>
<evidence type="ECO:0000256" key="3">
    <source>
        <dbReference type="ARBA" id="ARBA00023125"/>
    </source>
</evidence>
<keyword evidence="8" id="KW-1185">Reference proteome</keyword>
<feature type="DNA-binding region" description="H-T-H motif" evidence="5">
    <location>
        <begin position="47"/>
        <end position="66"/>
    </location>
</feature>
<dbReference type="Gene3D" id="1.10.357.10">
    <property type="entry name" value="Tetracycline Repressor, domain 2"/>
    <property type="match status" value="1"/>
</dbReference>
<keyword evidence="4" id="KW-0804">Transcription</keyword>
<evidence type="ECO:0000313" key="8">
    <source>
        <dbReference type="Proteomes" id="UP000248333"/>
    </source>
</evidence>
<evidence type="ECO:0000259" key="6">
    <source>
        <dbReference type="PROSITE" id="PS50977"/>
    </source>
</evidence>
<dbReference type="PRINTS" id="PR00400">
    <property type="entry name" value="TETREPRESSOR"/>
</dbReference>
<dbReference type="InterPro" id="IPR004111">
    <property type="entry name" value="Repressor_TetR_C"/>
</dbReference>
<dbReference type="PROSITE" id="PS01081">
    <property type="entry name" value="HTH_TETR_1"/>
    <property type="match status" value="1"/>
</dbReference>
<evidence type="ECO:0000313" key="7">
    <source>
        <dbReference type="EMBL" id="PYC66181.1"/>
    </source>
</evidence>
<keyword evidence="2" id="KW-0805">Transcription regulation</keyword>
<dbReference type="AlphaFoldDB" id="A0A318NCX5"/>
<dbReference type="InterPro" id="IPR003012">
    <property type="entry name" value="Tet_transcr_reg_TetR"/>
</dbReference>
<dbReference type="SUPFAM" id="SSF48498">
    <property type="entry name" value="Tetracyclin repressor-like, C-terminal domain"/>
    <property type="match status" value="1"/>
</dbReference>
<sequence>MASEAGADRRVLLNTVSVRRSSPPLSLQRIAAAAVELLDAEGISRLTMRNLADRLGVGTTTLYWHVDTKDDVLDLAVDAVFAESPPPAGLGADWRADITALITDWRATLLRHPWSAALPMRQRPTVGPGFLAWMEFLQASLVRAGLTGRHVSAASWVLYSHVQGSATSQSALRWSVDEREAGQRQLNEHSDRYPTLVAQQHLLDDDWAGNFELGLAYILDGVAIQIAPQAG</sequence>
<reference evidence="7 8" key="1">
    <citation type="submission" date="2018-03" db="EMBL/GenBank/DDBJ databases">
        <title>Bioinformatic expansion and discovery of thiopeptide antibiotics.</title>
        <authorList>
            <person name="Schwalen C.J."/>
            <person name="Hudson G.A."/>
            <person name="Mitchell D.A."/>
        </authorList>
    </citation>
    <scope>NUCLEOTIDE SEQUENCE [LARGE SCALE GENOMIC DNA]</scope>
    <source>
        <strain evidence="7 8">NRRL 8041</strain>
    </source>
</reference>
<protein>
    <submittedName>
        <fullName evidence="7">TetR family transcriptional regulator</fullName>
    </submittedName>
</protein>
<dbReference type="InterPro" id="IPR050109">
    <property type="entry name" value="HTH-type_TetR-like_transc_reg"/>
</dbReference>
<dbReference type="InterPro" id="IPR009057">
    <property type="entry name" value="Homeodomain-like_sf"/>
</dbReference>
<dbReference type="PANTHER" id="PTHR30055">
    <property type="entry name" value="HTH-TYPE TRANSCRIPTIONAL REGULATOR RUTR"/>
    <property type="match status" value="1"/>
</dbReference>
<evidence type="ECO:0000256" key="5">
    <source>
        <dbReference type="PROSITE-ProRule" id="PRU00335"/>
    </source>
</evidence>
<gene>
    <name evidence="7" type="ORF">C7C45_25990</name>
</gene>
<dbReference type="Pfam" id="PF02909">
    <property type="entry name" value="TetR_C_1"/>
    <property type="match status" value="1"/>
</dbReference>
<dbReference type="GO" id="GO:0000976">
    <property type="term" value="F:transcription cis-regulatory region binding"/>
    <property type="evidence" value="ECO:0007669"/>
    <property type="project" value="TreeGrafter"/>
</dbReference>
<dbReference type="GO" id="GO:0003700">
    <property type="term" value="F:DNA-binding transcription factor activity"/>
    <property type="evidence" value="ECO:0007669"/>
    <property type="project" value="TreeGrafter"/>
</dbReference>
<evidence type="ECO:0000256" key="1">
    <source>
        <dbReference type="ARBA" id="ARBA00022491"/>
    </source>
</evidence>
<name>A0A318NCX5_9ACTN</name>
<dbReference type="PANTHER" id="PTHR30055:SF151">
    <property type="entry name" value="TRANSCRIPTIONAL REGULATORY PROTEIN"/>
    <property type="match status" value="1"/>
</dbReference>
<dbReference type="SUPFAM" id="SSF46689">
    <property type="entry name" value="Homeodomain-like"/>
    <property type="match status" value="1"/>
</dbReference>
<dbReference type="InterPro" id="IPR001647">
    <property type="entry name" value="HTH_TetR"/>
</dbReference>
<feature type="domain" description="HTH tetR-type" evidence="6">
    <location>
        <begin position="24"/>
        <end position="84"/>
    </location>
</feature>
<evidence type="ECO:0000256" key="2">
    <source>
        <dbReference type="ARBA" id="ARBA00023015"/>
    </source>
</evidence>
<keyword evidence="3 5" id="KW-0238">DNA-binding</keyword>
<accession>A0A318NCX5</accession>
<dbReference type="EMBL" id="PYBV01000036">
    <property type="protein sequence ID" value="PYC66181.1"/>
    <property type="molecule type" value="Genomic_DNA"/>
</dbReference>
<dbReference type="GO" id="GO:0045892">
    <property type="term" value="P:negative regulation of DNA-templated transcription"/>
    <property type="evidence" value="ECO:0007669"/>
    <property type="project" value="InterPro"/>
</dbReference>
<dbReference type="RefSeq" id="WP_110566326.1">
    <property type="nucleotide sequence ID" value="NZ_PYBV01000036.1"/>
</dbReference>
<dbReference type="PROSITE" id="PS50977">
    <property type="entry name" value="HTH_TETR_2"/>
    <property type="match status" value="1"/>
</dbReference>
<dbReference type="PRINTS" id="PR00455">
    <property type="entry name" value="HTHTETR"/>
</dbReference>
<dbReference type="InterPro" id="IPR036271">
    <property type="entry name" value="Tet_transcr_reg_TetR-rel_C_sf"/>
</dbReference>
<keyword evidence="1" id="KW-0678">Repressor</keyword>
<dbReference type="Proteomes" id="UP000248333">
    <property type="component" value="Unassembled WGS sequence"/>
</dbReference>
<evidence type="ECO:0000256" key="4">
    <source>
        <dbReference type="ARBA" id="ARBA00023163"/>
    </source>
</evidence>
<dbReference type="GO" id="GO:0046677">
    <property type="term" value="P:response to antibiotic"/>
    <property type="evidence" value="ECO:0007669"/>
    <property type="project" value="InterPro"/>
</dbReference>
<dbReference type="InterPro" id="IPR023772">
    <property type="entry name" value="DNA-bd_HTH_TetR-type_CS"/>
</dbReference>
<comment type="caution">
    <text evidence="7">The sequence shown here is derived from an EMBL/GenBank/DDBJ whole genome shotgun (WGS) entry which is preliminary data.</text>
</comment>
<proteinExistence type="predicted"/>